<protein>
    <recommendedName>
        <fullName evidence="14">Carboxypeptidase M14A</fullName>
    </recommendedName>
</protein>
<evidence type="ECO:0000256" key="3">
    <source>
        <dbReference type="ARBA" id="ARBA00004613"/>
    </source>
</evidence>
<dbReference type="SUPFAM" id="SSF53187">
    <property type="entry name" value="Zn-dependent exopeptidases"/>
    <property type="match status" value="1"/>
</dbReference>
<dbReference type="FunFam" id="3.40.630.10:FF:000040">
    <property type="entry name" value="zinc carboxypeptidase"/>
    <property type="match status" value="1"/>
</dbReference>
<evidence type="ECO:0000256" key="11">
    <source>
        <dbReference type="ARBA" id="ARBA00023026"/>
    </source>
</evidence>
<evidence type="ECO:0000256" key="10">
    <source>
        <dbReference type="ARBA" id="ARBA00022833"/>
    </source>
</evidence>
<keyword evidence="6" id="KW-0121">Carboxypeptidase</keyword>
<sequence>MKILSTFYGFLGLCLSAPVVVTKTTSGGIPVHEPLASLSWFKHYHAYQAHVEYLHSLSKTYHSLSRTVIAGKSFERRPIEGVHVFGRSGPGINPAVVFFGTIHAREWITTMVTEYIAYNLLRHYSTDRDVKQTIDSFDFYIFPIVNPDGLVYSQTKNRMWRKNRQRQNGTTCVGRDLNRNWNIHWDKKEGAATGPCRSTYRGSKPLDAPETRALADELQAIKERQGLRLFIDWHAFGQLVMYPYGYSCDKKLPPYSSVSWLAGELAEAIGQPHGTRYRAGTACELLYPTSGDSADYAFENLGADYAYTVELRPGMRVRGPAGFRLPEGQIMATAEEAWVGVRRVLRFIRYPN</sequence>
<evidence type="ECO:0000256" key="9">
    <source>
        <dbReference type="ARBA" id="ARBA00022801"/>
    </source>
</evidence>
<evidence type="ECO:0000256" key="5">
    <source>
        <dbReference type="ARBA" id="ARBA00022525"/>
    </source>
</evidence>
<evidence type="ECO:0000256" key="1">
    <source>
        <dbReference type="ARBA" id="ARBA00001947"/>
    </source>
</evidence>
<proteinExistence type="inferred from homology"/>
<comment type="cofactor">
    <cofactor evidence="1">
        <name>Zn(2+)</name>
        <dbReference type="ChEBI" id="CHEBI:29105"/>
    </cofactor>
</comment>
<dbReference type="EMBL" id="MU857664">
    <property type="protein sequence ID" value="KAK4246897.1"/>
    <property type="molecule type" value="Genomic_DNA"/>
</dbReference>
<dbReference type="AlphaFoldDB" id="A0AAN7CTA9"/>
<evidence type="ECO:0000256" key="15">
    <source>
        <dbReference type="PROSITE-ProRule" id="PRU01379"/>
    </source>
</evidence>
<dbReference type="PRINTS" id="PR00765">
    <property type="entry name" value="CRBOXYPTASEA"/>
</dbReference>
<comment type="similarity">
    <text evidence="4 15">Belongs to the peptidase M14 family.</text>
</comment>
<dbReference type="CDD" id="cd03860">
    <property type="entry name" value="M14_CP_A-B_like"/>
    <property type="match status" value="1"/>
</dbReference>
<evidence type="ECO:0000256" key="16">
    <source>
        <dbReference type="SAM" id="SignalP"/>
    </source>
</evidence>
<evidence type="ECO:0000256" key="12">
    <source>
        <dbReference type="ARBA" id="ARBA00023049"/>
    </source>
</evidence>
<gene>
    <name evidence="18" type="ORF">C7999DRAFT_41698</name>
</gene>
<keyword evidence="16" id="KW-0732">Signal</keyword>
<dbReference type="PANTHER" id="PTHR11705:SF143">
    <property type="entry name" value="SLL0236 PROTEIN"/>
    <property type="match status" value="1"/>
</dbReference>
<dbReference type="PROSITE" id="PS00132">
    <property type="entry name" value="CARBOXYPEPT_ZN_1"/>
    <property type="match status" value="1"/>
</dbReference>
<feature type="domain" description="Peptidase M14" evidence="17">
    <location>
        <begin position="43"/>
        <end position="348"/>
    </location>
</feature>
<dbReference type="InterPro" id="IPR057246">
    <property type="entry name" value="CARBOXYPEPT_ZN_1"/>
</dbReference>
<dbReference type="PROSITE" id="PS52035">
    <property type="entry name" value="PEPTIDASE_M14"/>
    <property type="match status" value="1"/>
</dbReference>
<evidence type="ECO:0000256" key="2">
    <source>
        <dbReference type="ARBA" id="ARBA00003091"/>
    </source>
</evidence>
<organism evidence="18 19">
    <name type="scientific">Corynascus novoguineensis</name>
    <dbReference type="NCBI Taxonomy" id="1126955"/>
    <lineage>
        <taxon>Eukaryota</taxon>
        <taxon>Fungi</taxon>
        <taxon>Dikarya</taxon>
        <taxon>Ascomycota</taxon>
        <taxon>Pezizomycotina</taxon>
        <taxon>Sordariomycetes</taxon>
        <taxon>Sordariomycetidae</taxon>
        <taxon>Sordariales</taxon>
        <taxon>Chaetomiaceae</taxon>
        <taxon>Corynascus</taxon>
    </lineage>
</organism>
<dbReference type="Pfam" id="PF00246">
    <property type="entry name" value="Peptidase_M14"/>
    <property type="match status" value="1"/>
</dbReference>
<evidence type="ECO:0000256" key="4">
    <source>
        <dbReference type="ARBA" id="ARBA00005988"/>
    </source>
</evidence>
<name>A0AAN7CTA9_9PEZI</name>
<comment type="subcellular location">
    <subcellularLocation>
        <location evidence="3">Secreted</location>
    </subcellularLocation>
</comment>
<comment type="caution">
    <text evidence="18">The sequence shown here is derived from an EMBL/GenBank/DDBJ whole genome shotgun (WGS) entry which is preliminary data.</text>
</comment>
<feature type="signal peptide" evidence="16">
    <location>
        <begin position="1"/>
        <end position="16"/>
    </location>
</feature>
<keyword evidence="10" id="KW-0862">Zinc</keyword>
<comment type="function">
    <text evidence="2">Extracellular metalloprotease that contributes to pathogenicity.</text>
</comment>
<keyword evidence="11" id="KW-0843">Virulence</keyword>
<dbReference type="SMART" id="SM00631">
    <property type="entry name" value="Zn_pept"/>
    <property type="match status" value="1"/>
</dbReference>
<keyword evidence="5" id="KW-0964">Secreted</keyword>
<evidence type="ECO:0000256" key="7">
    <source>
        <dbReference type="ARBA" id="ARBA00022670"/>
    </source>
</evidence>
<dbReference type="GO" id="GO:0008270">
    <property type="term" value="F:zinc ion binding"/>
    <property type="evidence" value="ECO:0007669"/>
    <property type="project" value="InterPro"/>
</dbReference>
<evidence type="ECO:0000256" key="6">
    <source>
        <dbReference type="ARBA" id="ARBA00022645"/>
    </source>
</evidence>
<evidence type="ECO:0000256" key="13">
    <source>
        <dbReference type="ARBA" id="ARBA00023157"/>
    </source>
</evidence>
<keyword evidence="9" id="KW-0378">Hydrolase</keyword>
<feature type="active site" description="Proton donor/acceptor" evidence="15">
    <location>
        <position position="310"/>
    </location>
</feature>
<dbReference type="InterPro" id="IPR000834">
    <property type="entry name" value="Peptidase_M14"/>
</dbReference>
<keyword evidence="13" id="KW-1015">Disulfide bond</keyword>
<evidence type="ECO:0000259" key="17">
    <source>
        <dbReference type="PROSITE" id="PS52035"/>
    </source>
</evidence>
<evidence type="ECO:0000313" key="19">
    <source>
        <dbReference type="Proteomes" id="UP001303647"/>
    </source>
</evidence>
<keyword evidence="12" id="KW-0482">Metalloprotease</keyword>
<keyword evidence="19" id="KW-1185">Reference proteome</keyword>
<reference evidence="18" key="2">
    <citation type="submission" date="2023-05" db="EMBL/GenBank/DDBJ databases">
        <authorList>
            <consortium name="Lawrence Berkeley National Laboratory"/>
            <person name="Steindorff A."/>
            <person name="Hensen N."/>
            <person name="Bonometti L."/>
            <person name="Westerberg I."/>
            <person name="Brannstrom I.O."/>
            <person name="Guillou S."/>
            <person name="Cros-Aarteil S."/>
            <person name="Calhoun S."/>
            <person name="Haridas S."/>
            <person name="Kuo A."/>
            <person name="Mondo S."/>
            <person name="Pangilinan J."/>
            <person name="Riley R."/>
            <person name="Labutti K."/>
            <person name="Andreopoulos B."/>
            <person name="Lipzen A."/>
            <person name="Chen C."/>
            <person name="Yanf M."/>
            <person name="Daum C."/>
            <person name="Ng V."/>
            <person name="Clum A."/>
            <person name="Ohm R."/>
            <person name="Martin F."/>
            <person name="Silar P."/>
            <person name="Natvig D."/>
            <person name="Lalanne C."/>
            <person name="Gautier V."/>
            <person name="Ament-Velasquez S.L."/>
            <person name="Kruys A."/>
            <person name="Hutchinson M.I."/>
            <person name="Powell A.J."/>
            <person name="Barry K."/>
            <person name="Miller A.N."/>
            <person name="Grigoriev I.V."/>
            <person name="Debuchy R."/>
            <person name="Gladieux P."/>
            <person name="Thoren M.H."/>
            <person name="Johannesson H."/>
        </authorList>
    </citation>
    <scope>NUCLEOTIDE SEQUENCE</scope>
    <source>
        <strain evidence="18">CBS 359.72</strain>
    </source>
</reference>
<dbReference type="GO" id="GO:0004181">
    <property type="term" value="F:metallocarboxypeptidase activity"/>
    <property type="evidence" value="ECO:0007669"/>
    <property type="project" value="InterPro"/>
</dbReference>
<dbReference type="GO" id="GO:0005576">
    <property type="term" value="C:extracellular region"/>
    <property type="evidence" value="ECO:0007669"/>
    <property type="project" value="UniProtKB-SubCell"/>
</dbReference>
<evidence type="ECO:0000256" key="8">
    <source>
        <dbReference type="ARBA" id="ARBA00022723"/>
    </source>
</evidence>
<dbReference type="Gene3D" id="3.40.630.10">
    <property type="entry name" value="Zn peptidases"/>
    <property type="match status" value="1"/>
</dbReference>
<accession>A0AAN7CTA9</accession>
<keyword evidence="7" id="KW-0645">Protease</keyword>
<dbReference type="PANTHER" id="PTHR11705">
    <property type="entry name" value="PROTEASE FAMILY M14 CARBOXYPEPTIDASE A,B"/>
    <property type="match status" value="1"/>
</dbReference>
<dbReference type="Proteomes" id="UP001303647">
    <property type="component" value="Unassembled WGS sequence"/>
</dbReference>
<reference evidence="18" key="1">
    <citation type="journal article" date="2023" name="Mol. Phylogenet. Evol.">
        <title>Genome-scale phylogeny and comparative genomics of the fungal order Sordariales.</title>
        <authorList>
            <person name="Hensen N."/>
            <person name="Bonometti L."/>
            <person name="Westerberg I."/>
            <person name="Brannstrom I.O."/>
            <person name="Guillou S."/>
            <person name="Cros-Aarteil S."/>
            <person name="Calhoun S."/>
            <person name="Haridas S."/>
            <person name="Kuo A."/>
            <person name="Mondo S."/>
            <person name="Pangilinan J."/>
            <person name="Riley R."/>
            <person name="LaButti K."/>
            <person name="Andreopoulos B."/>
            <person name="Lipzen A."/>
            <person name="Chen C."/>
            <person name="Yan M."/>
            <person name="Daum C."/>
            <person name="Ng V."/>
            <person name="Clum A."/>
            <person name="Steindorff A."/>
            <person name="Ohm R.A."/>
            <person name="Martin F."/>
            <person name="Silar P."/>
            <person name="Natvig D.O."/>
            <person name="Lalanne C."/>
            <person name="Gautier V."/>
            <person name="Ament-Velasquez S.L."/>
            <person name="Kruys A."/>
            <person name="Hutchinson M.I."/>
            <person name="Powell A.J."/>
            <person name="Barry K."/>
            <person name="Miller A.N."/>
            <person name="Grigoriev I.V."/>
            <person name="Debuchy R."/>
            <person name="Gladieux P."/>
            <person name="Hiltunen Thoren M."/>
            <person name="Johannesson H."/>
        </authorList>
    </citation>
    <scope>NUCLEOTIDE SEQUENCE</scope>
    <source>
        <strain evidence="18">CBS 359.72</strain>
    </source>
</reference>
<evidence type="ECO:0000256" key="14">
    <source>
        <dbReference type="ARBA" id="ARBA00081330"/>
    </source>
</evidence>
<dbReference type="GO" id="GO:0006508">
    <property type="term" value="P:proteolysis"/>
    <property type="evidence" value="ECO:0007669"/>
    <property type="project" value="UniProtKB-KW"/>
</dbReference>
<keyword evidence="8" id="KW-0479">Metal-binding</keyword>
<evidence type="ECO:0000313" key="18">
    <source>
        <dbReference type="EMBL" id="KAK4246897.1"/>
    </source>
</evidence>
<feature type="chain" id="PRO_5043028225" description="Carboxypeptidase M14A" evidence="16">
    <location>
        <begin position="17"/>
        <end position="352"/>
    </location>
</feature>